<feature type="signal peptide" evidence="2">
    <location>
        <begin position="1"/>
        <end position="18"/>
    </location>
</feature>
<dbReference type="PANTHER" id="PTHR34544">
    <property type="entry name" value="OSJNBA0006B20.18 PROTEIN"/>
    <property type="match status" value="1"/>
</dbReference>
<proteinExistence type="predicted"/>
<reference evidence="4" key="1">
    <citation type="submission" date="2022-08" db="EMBL/GenBank/DDBJ databases">
        <authorList>
            <person name="Marques A."/>
        </authorList>
    </citation>
    <scope>NUCLEOTIDE SEQUENCE</scope>
    <source>
        <strain evidence="4">RhyPub2mFocal</strain>
        <tissue evidence="4">Leaves</tissue>
    </source>
</reference>
<evidence type="ECO:0000259" key="3">
    <source>
        <dbReference type="Pfam" id="PF25498"/>
    </source>
</evidence>
<keyword evidence="5" id="KW-1185">Reference proteome</keyword>
<evidence type="ECO:0000313" key="5">
    <source>
        <dbReference type="Proteomes" id="UP001140206"/>
    </source>
</evidence>
<feature type="chain" id="PRO_5043372868" evidence="2">
    <location>
        <begin position="19"/>
        <end position="409"/>
    </location>
</feature>
<protein>
    <submittedName>
        <fullName evidence="4">Ribosome maturation factor RimP</fullName>
    </submittedName>
</protein>
<comment type="caution">
    <text evidence="4">The sequence shown here is derived from an EMBL/GenBank/DDBJ whole genome shotgun (WGS) entry which is preliminary data.</text>
</comment>
<dbReference type="PANTHER" id="PTHR34544:SF1">
    <property type="entry name" value="OS04G0438300 PROTEIN"/>
    <property type="match status" value="1"/>
</dbReference>
<dbReference type="EMBL" id="JAMFTS010000001">
    <property type="protein sequence ID" value="KAJ4814201.1"/>
    <property type="molecule type" value="Genomic_DNA"/>
</dbReference>
<name>A0AAV8HEX6_9POAL</name>
<dbReference type="AlphaFoldDB" id="A0AAV8HEX6"/>
<accession>A0AAV8HEX6</accession>
<gene>
    <name evidence="4" type="ORF">LUZ62_026767</name>
</gene>
<keyword evidence="2" id="KW-0732">Signal</keyword>
<evidence type="ECO:0000313" key="4">
    <source>
        <dbReference type="EMBL" id="KAJ4814201.1"/>
    </source>
</evidence>
<evidence type="ECO:0000256" key="1">
    <source>
        <dbReference type="SAM" id="MobiDB-lite"/>
    </source>
</evidence>
<evidence type="ECO:0000256" key="2">
    <source>
        <dbReference type="SAM" id="SignalP"/>
    </source>
</evidence>
<organism evidence="4 5">
    <name type="scientific">Rhynchospora pubera</name>
    <dbReference type="NCBI Taxonomy" id="906938"/>
    <lineage>
        <taxon>Eukaryota</taxon>
        <taxon>Viridiplantae</taxon>
        <taxon>Streptophyta</taxon>
        <taxon>Embryophyta</taxon>
        <taxon>Tracheophyta</taxon>
        <taxon>Spermatophyta</taxon>
        <taxon>Magnoliopsida</taxon>
        <taxon>Liliopsida</taxon>
        <taxon>Poales</taxon>
        <taxon>Cyperaceae</taxon>
        <taxon>Cyperoideae</taxon>
        <taxon>Rhynchosporeae</taxon>
        <taxon>Rhynchospora</taxon>
    </lineage>
</organism>
<sequence>MTFFVNWALFLMQDSLLGNLFIKKKKKKNSSLSTQKSELSCTHSPSLPLSLTLSLASEMDLVSLRVVHNCATLKTSSTILFPLLNVPFGRPGMPSLTLPRPPPVCGNAALVTHAKKRISYAQPVTKPKKDTQIEEEFEYDEAVGEEDEEEFEYDEVGEDEIEEEEEEEEDEKENDNYLDEGIIWDDDDDEDDFDFEDLEDEIEAGTSNIVVGDGGDGGGISLGCTPWDNEALSIAEELSENSFDGDFRIYAFKTSPTLQIYLRIEKLSSKYGSPSMSDIEAFSRAYRERLDQAVVEDRLPPNISFEVSSPGVERVVRIPEDLERFKDRPMYVKYISDEGPALVPSKENDGIFSLISYDLELGQCIWGIADVKANREQAGKGRPLNKKQREWRLTTPFESLRLVRLHSDC</sequence>
<feature type="region of interest" description="Disordered" evidence="1">
    <location>
        <begin position="139"/>
        <end position="189"/>
    </location>
</feature>
<dbReference type="Pfam" id="PF25498">
    <property type="entry name" value="DUF7912"/>
    <property type="match status" value="1"/>
</dbReference>
<dbReference type="InterPro" id="IPR057234">
    <property type="entry name" value="DUF7912"/>
</dbReference>
<dbReference type="Proteomes" id="UP001140206">
    <property type="component" value="Chromosome 1"/>
</dbReference>
<feature type="domain" description="DUF7912" evidence="3">
    <location>
        <begin position="315"/>
        <end position="406"/>
    </location>
</feature>